<comment type="caution">
    <text evidence="2">The sequence shown here is derived from an EMBL/GenBank/DDBJ whole genome shotgun (WGS) entry which is preliminary data.</text>
</comment>
<evidence type="ECO:0000313" key="2">
    <source>
        <dbReference type="EMBL" id="KAL3113816.1"/>
    </source>
</evidence>
<dbReference type="AlphaFoldDB" id="A0ABD2LFE3"/>
<organism evidence="2 3">
    <name type="scientific">Heterodera trifolii</name>
    <dbReference type="NCBI Taxonomy" id="157864"/>
    <lineage>
        <taxon>Eukaryota</taxon>
        <taxon>Metazoa</taxon>
        <taxon>Ecdysozoa</taxon>
        <taxon>Nematoda</taxon>
        <taxon>Chromadorea</taxon>
        <taxon>Rhabditida</taxon>
        <taxon>Tylenchina</taxon>
        <taxon>Tylenchomorpha</taxon>
        <taxon>Tylenchoidea</taxon>
        <taxon>Heteroderidae</taxon>
        <taxon>Heteroderinae</taxon>
        <taxon>Heterodera</taxon>
    </lineage>
</organism>
<dbReference type="PANTHER" id="PTHR22898:SF3">
    <property type="entry name" value="ALPHA-1,2-FUCOSYLTRANSFERASE-RELATED"/>
    <property type="match status" value="1"/>
</dbReference>
<gene>
    <name evidence="2" type="ORF">niasHT_011595</name>
</gene>
<accession>A0ABD2LFE3</accession>
<name>A0ABD2LFE3_9BILA</name>
<feature type="signal peptide" evidence="1">
    <location>
        <begin position="1"/>
        <end position="23"/>
    </location>
</feature>
<dbReference type="PANTHER" id="PTHR22898">
    <property type="entry name" value="UNCHARACTERIZED GLYCOSOL TRANSFERASE-RELATED"/>
    <property type="match status" value="1"/>
</dbReference>
<dbReference type="InterPro" id="IPR052501">
    <property type="entry name" value="Alpha-1-2_FucT"/>
</dbReference>
<feature type="chain" id="PRO_5044816182" evidence="1">
    <location>
        <begin position="24"/>
        <end position="279"/>
    </location>
</feature>
<keyword evidence="1" id="KW-0732">Signal</keyword>
<evidence type="ECO:0000256" key="1">
    <source>
        <dbReference type="SAM" id="SignalP"/>
    </source>
</evidence>
<dbReference type="Proteomes" id="UP001620626">
    <property type="component" value="Unassembled WGS sequence"/>
</dbReference>
<proteinExistence type="predicted"/>
<protein>
    <submittedName>
        <fullName evidence="2">Uncharacterized protein</fullName>
    </submittedName>
</protein>
<evidence type="ECO:0000313" key="3">
    <source>
        <dbReference type="Proteomes" id="UP001620626"/>
    </source>
</evidence>
<reference evidence="2 3" key="1">
    <citation type="submission" date="2024-10" db="EMBL/GenBank/DDBJ databases">
        <authorList>
            <person name="Kim D."/>
        </authorList>
    </citation>
    <scope>NUCLEOTIDE SEQUENCE [LARGE SCALE GENOMIC DNA]</scope>
    <source>
        <strain evidence="2">BH-2024</strain>
    </source>
</reference>
<dbReference type="EMBL" id="JBICBT010000435">
    <property type="protein sequence ID" value="KAL3113816.1"/>
    <property type="molecule type" value="Genomic_DNA"/>
</dbReference>
<keyword evidence="3" id="KW-1185">Reference proteome</keyword>
<sequence length="279" mass="32580">MRCINNVNLLLFLFTLLNERTITQHFQQTANASVDEIRCKMKLTDQEYERLFPAHFDKFVFPTSGGCAGLGNQMFRFAALYGIGKPYGRKPIYKESQKCTTHDHGTEGGREKEMLFPVFARQEKYFNPAGKQNQIFYIKNGFIGCFAYEDPQKFAISRIKQKYLEMDGEACLQSYKYFESRRTEIRQIFQFGHQLCRTVMAFKKELFGNDQTHKFCVHTRTGDIVRFGWGSKKDFTEKGIEFGFEYLRKKFGNISISVVLLGEEKQFLANLSFNRQANF</sequence>